<sequence length="110" mass="12320">MRASFNESRTWVVSAAGDGVYEVHSFPNVTVDIIRHICSCQKWQLNGFPCAHTVIVLSSKDFLLLPLCKKPPGRPKNKRIPSRGENVTFIRCGRCGKMGKHNCQTCKDAM</sequence>
<dbReference type="EMBL" id="CM046397">
    <property type="protein sequence ID" value="KAI8537025.1"/>
    <property type="molecule type" value="Genomic_DNA"/>
</dbReference>
<comment type="caution">
    <text evidence="1">The sequence shown here is derived from an EMBL/GenBank/DDBJ whole genome shotgun (WGS) entry which is preliminary data.</text>
</comment>
<accession>A0ACC0M7T5</accession>
<keyword evidence="2" id="KW-1185">Reference proteome</keyword>
<organism evidence="1 2">
    <name type="scientific">Rhododendron molle</name>
    <name type="common">Chinese azalea</name>
    <name type="synonym">Azalea mollis</name>
    <dbReference type="NCBI Taxonomy" id="49168"/>
    <lineage>
        <taxon>Eukaryota</taxon>
        <taxon>Viridiplantae</taxon>
        <taxon>Streptophyta</taxon>
        <taxon>Embryophyta</taxon>
        <taxon>Tracheophyta</taxon>
        <taxon>Spermatophyta</taxon>
        <taxon>Magnoliopsida</taxon>
        <taxon>eudicotyledons</taxon>
        <taxon>Gunneridae</taxon>
        <taxon>Pentapetalae</taxon>
        <taxon>asterids</taxon>
        <taxon>Ericales</taxon>
        <taxon>Ericaceae</taxon>
        <taxon>Ericoideae</taxon>
        <taxon>Rhodoreae</taxon>
        <taxon>Rhododendron</taxon>
    </lineage>
</organism>
<evidence type="ECO:0000313" key="1">
    <source>
        <dbReference type="EMBL" id="KAI8537025.1"/>
    </source>
</evidence>
<gene>
    <name evidence="1" type="ORF">RHMOL_Rhmol10G0303000</name>
</gene>
<reference evidence="1" key="1">
    <citation type="submission" date="2022-02" db="EMBL/GenBank/DDBJ databases">
        <title>Plant Genome Project.</title>
        <authorList>
            <person name="Zhang R.-G."/>
        </authorList>
    </citation>
    <scope>NUCLEOTIDE SEQUENCE</scope>
    <source>
        <strain evidence="1">AT1</strain>
    </source>
</reference>
<protein>
    <submittedName>
        <fullName evidence="1">Uncharacterized protein</fullName>
    </submittedName>
</protein>
<name>A0ACC0M7T5_RHOML</name>
<evidence type="ECO:0000313" key="2">
    <source>
        <dbReference type="Proteomes" id="UP001062846"/>
    </source>
</evidence>
<dbReference type="Proteomes" id="UP001062846">
    <property type="component" value="Chromosome 10"/>
</dbReference>
<proteinExistence type="predicted"/>